<keyword evidence="1" id="KW-0479">Metal-binding</keyword>
<sequence>MGEEEKKPAATAGKKKYYGRFGGRALNNHQAKSTYTSNVMELKDDIFDVGSSSDPAKYSKSLKNIETYIQRTYKMPDDIVKAIQSNVRPVFDPPMKPDKRTCVDENNEFDADEYELAKFTWKEDWKLMNQRKVKYEENEANAWALVYNQCSHELRVKLEGTSGYEGCKKNNDLITLLGMIRGYCCQFDALNDEYVAIVMAMKNLLYYFQKPTQTNSDYHQDFLAMVETIEDYGGAGSLTYFPNMIKKELAAVKTANKSAGTATPEEQKEARKIVRDKFLAALMLNGSNQAKYGELKRSMAENYVTGTSEYPTSPEMVLRILNAYTPPAGWYRRPKQGGGSDEGAIFAQSDEKDEWKKNITCHKCGKKGHFARECKTKEDDEEKNQVHANVEKESEEDENLFVQHSKGISERYSPRELVSRHKLDAKLHCKVPFGAYCEVHTDSEITNTTEPRTKWAICLGPTGNLQGSYKFMSLSTGKKIVRRKFTEMPITDSVIREVSKWASKDRAMSGITFMNKYGVEYMFNDDEETTSAPEERVAYAPFPDIPAEAPGMLTQHENIINGEEIIEEEITESDQQRAELAAENSGLSFDHIENHRRHNPEVIEILDDDIDGDIYWDPVKVEDETESPNTISEDQNPELHMDAQEIRRSGRTRIANKLYRDYELYTTVEEHEQSHDIDTVDDKSASALEAVAHYIMLHYGEMEKMRPRKKRYKPKPGQYGLEAGLKRFGTRGEAAVTKELDQFNNYDVFEPLYARDLRREVAVVDIPGAFLHADNDDYVVMKMNGTLAELMAKTDPKLYRKYLSDEKGRKTASASSSPPMPPGMRRGMAMLDVNYDDNDDDGGGVPRRMATMNGYCTCTGGGEGDDAKYRGRTTPRGGGDDDGRRGASMLTRRPHSSPPLPLLPRRRSASDENKQRDEVHTFSWWVVGAEREGARSACPDRWRVRSSFGNIHNIGGRYSARGHAIATTPSLTRIVHVVGRGACLRVLIRECGWAGMIPDLPHALVLVDFWSECTVEFRNAPTDACTDVYSGGGGFKCTAHRIRWGIMPKFATPQEDSESIGIVTAEGLGKYNFHSTTSNSGICLTRFECPLDGSAGGGGNSFSTVYDNNY</sequence>
<name>A0ABD3R6P2_9STRA</name>
<reference evidence="4 5" key="1">
    <citation type="submission" date="2024-10" db="EMBL/GenBank/DDBJ databases">
        <title>Updated reference genomes for cyclostephanoid diatoms.</title>
        <authorList>
            <person name="Roberts W.R."/>
            <person name="Alverson A.J."/>
        </authorList>
    </citation>
    <scope>NUCLEOTIDE SEQUENCE [LARGE SCALE GENOMIC DNA]</scope>
    <source>
        <strain evidence="4 5">AJA228-03</strain>
    </source>
</reference>
<keyword evidence="1" id="KW-0862">Zinc</keyword>
<dbReference type="AlphaFoldDB" id="A0ABD3R6P2"/>
<evidence type="ECO:0000313" key="5">
    <source>
        <dbReference type="Proteomes" id="UP001530377"/>
    </source>
</evidence>
<dbReference type="PROSITE" id="PS50158">
    <property type="entry name" value="ZF_CCHC"/>
    <property type="match status" value="1"/>
</dbReference>
<keyword evidence="5" id="KW-1185">Reference proteome</keyword>
<keyword evidence="1" id="KW-0863">Zinc-finger</keyword>
<feature type="compositionally biased region" description="Low complexity" evidence="2">
    <location>
        <begin position="812"/>
        <end position="827"/>
    </location>
</feature>
<evidence type="ECO:0000313" key="4">
    <source>
        <dbReference type="EMBL" id="KAL3808453.1"/>
    </source>
</evidence>
<dbReference type="SMART" id="SM00343">
    <property type="entry name" value="ZnF_C2HC"/>
    <property type="match status" value="1"/>
</dbReference>
<protein>
    <recommendedName>
        <fullName evidence="3">CCHC-type domain-containing protein</fullName>
    </recommendedName>
</protein>
<proteinExistence type="predicted"/>
<organism evidence="4 5">
    <name type="scientific">Cyclostephanos tholiformis</name>
    <dbReference type="NCBI Taxonomy" id="382380"/>
    <lineage>
        <taxon>Eukaryota</taxon>
        <taxon>Sar</taxon>
        <taxon>Stramenopiles</taxon>
        <taxon>Ochrophyta</taxon>
        <taxon>Bacillariophyta</taxon>
        <taxon>Coscinodiscophyceae</taxon>
        <taxon>Thalassiosirophycidae</taxon>
        <taxon>Stephanodiscales</taxon>
        <taxon>Stephanodiscaceae</taxon>
        <taxon>Cyclostephanos</taxon>
    </lineage>
</organism>
<dbReference type="GO" id="GO:0008270">
    <property type="term" value="F:zinc ion binding"/>
    <property type="evidence" value="ECO:0007669"/>
    <property type="project" value="UniProtKB-KW"/>
</dbReference>
<dbReference type="Pfam" id="PF00098">
    <property type="entry name" value="zf-CCHC"/>
    <property type="match status" value="1"/>
</dbReference>
<evidence type="ECO:0000259" key="3">
    <source>
        <dbReference type="PROSITE" id="PS50158"/>
    </source>
</evidence>
<feature type="region of interest" description="Disordered" evidence="2">
    <location>
        <begin position="804"/>
        <end position="827"/>
    </location>
</feature>
<feature type="domain" description="CCHC-type" evidence="3">
    <location>
        <begin position="361"/>
        <end position="375"/>
    </location>
</feature>
<dbReference type="SUPFAM" id="SSF57756">
    <property type="entry name" value="Retrovirus zinc finger-like domains"/>
    <property type="match status" value="1"/>
</dbReference>
<dbReference type="Proteomes" id="UP001530377">
    <property type="component" value="Unassembled WGS sequence"/>
</dbReference>
<feature type="region of interest" description="Disordered" evidence="2">
    <location>
        <begin position="861"/>
        <end position="915"/>
    </location>
</feature>
<comment type="caution">
    <text evidence="4">The sequence shown here is derived from an EMBL/GenBank/DDBJ whole genome shotgun (WGS) entry which is preliminary data.</text>
</comment>
<accession>A0ABD3R6P2</accession>
<dbReference type="InterPro" id="IPR001878">
    <property type="entry name" value="Znf_CCHC"/>
</dbReference>
<gene>
    <name evidence="4" type="ORF">ACHAXA_010913</name>
</gene>
<dbReference type="EMBL" id="JALLPB020000508">
    <property type="protein sequence ID" value="KAL3808453.1"/>
    <property type="molecule type" value="Genomic_DNA"/>
</dbReference>
<evidence type="ECO:0000256" key="2">
    <source>
        <dbReference type="SAM" id="MobiDB-lite"/>
    </source>
</evidence>
<evidence type="ECO:0000256" key="1">
    <source>
        <dbReference type="PROSITE-ProRule" id="PRU00047"/>
    </source>
</evidence>
<dbReference type="InterPro" id="IPR036875">
    <property type="entry name" value="Znf_CCHC_sf"/>
</dbReference>
<dbReference type="Gene3D" id="4.10.60.10">
    <property type="entry name" value="Zinc finger, CCHC-type"/>
    <property type="match status" value="1"/>
</dbReference>